<comment type="similarity">
    <text evidence="1">Belongs to the cytidine and deoxycytidylate deaminase family.</text>
</comment>
<dbReference type="GO" id="GO:0006152">
    <property type="term" value="P:purine nucleoside catabolic process"/>
    <property type="evidence" value="ECO:0007669"/>
    <property type="project" value="TreeGrafter"/>
</dbReference>
<sequence>MAPLAFWNRLDQSGKVQPAFMEEALQEAINGMTSGQGGPFGAVIVKDGKIVARGHNRVLATNDPTAHAEVTAIRNACEILKSFDLSGYELYTSCYPCPMCMGAALWARVDAIYYGATAEQAAEIGFSDAEFHDFLKNPKTDSKRALECISLDDVTKPFRMWHEMEHKTLY</sequence>
<evidence type="ECO:0000256" key="1">
    <source>
        <dbReference type="ARBA" id="ARBA00006576"/>
    </source>
</evidence>
<evidence type="ECO:0000313" key="6">
    <source>
        <dbReference type="EMBL" id="CAJ0583157.1"/>
    </source>
</evidence>
<dbReference type="InterPro" id="IPR016193">
    <property type="entry name" value="Cytidine_deaminase-like"/>
</dbReference>
<dbReference type="GO" id="GO:0047974">
    <property type="term" value="F:guanosine deaminase activity"/>
    <property type="evidence" value="ECO:0007669"/>
    <property type="project" value="TreeGrafter"/>
</dbReference>
<dbReference type="CDD" id="cd01285">
    <property type="entry name" value="nucleoside_deaminase"/>
    <property type="match status" value="1"/>
</dbReference>
<evidence type="ECO:0000259" key="5">
    <source>
        <dbReference type="PROSITE" id="PS51747"/>
    </source>
</evidence>
<dbReference type="Pfam" id="PF00383">
    <property type="entry name" value="dCMP_cyt_deam_1"/>
    <property type="match status" value="1"/>
</dbReference>
<dbReference type="Gene3D" id="3.40.140.10">
    <property type="entry name" value="Cytidine Deaminase, domain 2"/>
    <property type="match status" value="1"/>
</dbReference>
<keyword evidence="3" id="KW-0378">Hydrolase</keyword>
<evidence type="ECO:0000256" key="2">
    <source>
        <dbReference type="ARBA" id="ARBA00022723"/>
    </source>
</evidence>
<dbReference type="PANTHER" id="PTHR11079">
    <property type="entry name" value="CYTOSINE DEAMINASE FAMILY MEMBER"/>
    <property type="match status" value="1"/>
</dbReference>
<protein>
    <recommendedName>
        <fullName evidence="5">CMP/dCMP-type deaminase domain-containing protein</fullName>
    </recommendedName>
</protein>
<dbReference type="PANTHER" id="PTHR11079:SF161">
    <property type="entry name" value="CMP_DCMP-TYPE DEAMINASE DOMAIN-CONTAINING PROTEIN"/>
    <property type="match status" value="1"/>
</dbReference>
<dbReference type="Proteomes" id="UP001177023">
    <property type="component" value="Unassembled WGS sequence"/>
</dbReference>
<comment type="caution">
    <text evidence="6">The sequence shown here is derived from an EMBL/GenBank/DDBJ whole genome shotgun (WGS) entry which is preliminary data.</text>
</comment>
<dbReference type="EMBL" id="CATQJA010002665">
    <property type="protein sequence ID" value="CAJ0583157.1"/>
    <property type="molecule type" value="Genomic_DNA"/>
</dbReference>
<proteinExistence type="inferred from homology"/>
<keyword evidence="7" id="KW-1185">Reference proteome</keyword>
<evidence type="ECO:0000313" key="7">
    <source>
        <dbReference type="Proteomes" id="UP001177023"/>
    </source>
</evidence>
<reference evidence="6" key="1">
    <citation type="submission" date="2023-06" db="EMBL/GenBank/DDBJ databases">
        <authorList>
            <person name="Delattre M."/>
        </authorList>
    </citation>
    <scope>NUCLEOTIDE SEQUENCE</scope>
    <source>
        <strain evidence="6">AF72</strain>
    </source>
</reference>
<feature type="non-terminal residue" evidence="6">
    <location>
        <position position="170"/>
    </location>
</feature>
<dbReference type="AlphaFoldDB" id="A0AA36GC45"/>
<dbReference type="SUPFAM" id="SSF53927">
    <property type="entry name" value="Cytidine deaminase-like"/>
    <property type="match status" value="1"/>
</dbReference>
<keyword evidence="2" id="KW-0479">Metal-binding</keyword>
<accession>A0AA36GC45</accession>
<dbReference type="InterPro" id="IPR002125">
    <property type="entry name" value="CMP_dCMP_dom"/>
</dbReference>
<feature type="domain" description="CMP/dCMP-type deaminase" evidence="5">
    <location>
        <begin position="15"/>
        <end position="126"/>
    </location>
</feature>
<organism evidence="6 7">
    <name type="scientific">Mesorhabditis spiculigera</name>
    <dbReference type="NCBI Taxonomy" id="96644"/>
    <lineage>
        <taxon>Eukaryota</taxon>
        <taxon>Metazoa</taxon>
        <taxon>Ecdysozoa</taxon>
        <taxon>Nematoda</taxon>
        <taxon>Chromadorea</taxon>
        <taxon>Rhabditida</taxon>
        <taxon>Rhabditina</taxon>
        <taxon>Rhabditomorpha</taxon>
        <taxon>Rhabditoidea</taxon>
        <taxon>Rhabditidae</taxon>
        <taxon>Mesorhabditinae</taxon>
        <taxon>Mesorhabditis</taxon>
    </lineage>
</organism>
<evidence type="ECO:0000256" key="3">
    <source>
        <dbReference type="ARBA" id="ARBA00022801"/>
    </source>
</evidence>
<dbReference type="GO" id="GO:0046872">
    <property type="term" value="F:metal ion binding"/>
    <property type="evidence" value="ECO:0007669"/>
    <property type="project" value="UniProtKB-KW"/>
</dbReference>
<dbReference type="PROSITE" id="PS51747">
    <property type="entry name" value="CYT_DCMP_DEAMINASES_2"/>
    <property type="match status" value="1"/>
</dbReference>
<keyword evidence="4" id="KW-0862">Zinc</keyword>
<evidence type="ECO:0000256" key="4">
    <source>
        <dbReference type="ARBA" id="ARBA00022833"/>
    </source>
</evidence>
<name>A0AA36GC45_9BILA</name>
<gene>
    <name evidence="6" type="ORF">MSPICULIGERA_LOCUS21256</name>
</gene>
<dbReference type="FunFam" id="3.40.140.10:FF:000011">
    <property type="entry name" value="tRNA-specific adenosine deaminase"/>
    <property type="match status" value="1"/>
</dbReference>